<proteinExistence type="predicted"/>
<accession>A0ABW7CLK5</accession>
<comment type="caution">
    <text evidence="1">The sequence shown here is derived from an EMBL/GenBank/DDBJ whole genome shotgun (WGS) entry which is preliminary data.</text>
</comment>
<sequence length="155" mass="17564">MTSDQLRRVATACVDRCRAGNSWPPDFAEFMQLVADCGGGGLGITTADVLSEFKRWRENEWRYGSADRFPWRQPVLYHICIELRREGVERNLTHAEHEKRAAALLQRWEKKTDAGYSVPPVRAQLAAPVSPSGPTPAQALHAEYLRRQAAGWFKK</sequence>
<protein>
    <submittedName>
        <fullName evidence="1">Replication protein P</fullName>
    </submittedName>
</protein>
<evidence type="ECO:0000313" key="1">
    <source>
        <dbReference type="EMBL" id="MFG6076967.1"/>
    </source>
</evidence>
<dbReference type="Pfam" id="PF06992">
    <property type="entry name" value="Phage_lambda_P"/>
    <property type="match status" value="1"/>
</dbReference>
<keyword evidence="2" id="KW-1185">Reference proteome</keyword>
<name>A0ABW7CLK5_9GAMM</name>
<dbReference type="InterPro" id="IPR009731">
    <property type="entry name" value="P-like"/>
</dbReference>
<gene>
    <name evidence="1" type="ORF">AB3U87_11425</name>
</gene>
<reference evidence="1 2" key="1">
    <citation type="submission" date="2024-07" db="EMBL/GenBank/DDBJ databases">
        <title>Novel bacterial strain Erwinia sp. OPT-41 promoting growth of various crops.</title>
        <authorList>
            <person name="Egorshina A."/>
            <person name="Lukyantsev M.A."/>
            <person name="Golubev S.N."/>
            <person name="Muratova A.Y."/>
            <person name="Bulygina E.A."/>
        </authorList>
    </citation>
    <scope>NUCLEOTIDE SEQUENCE [LARGE SCALE GENOMIC DNA]</scope>
    <source>
        <strain evidence="1 2">OPT-41</strain>
    </source>
</reference>
<evidence type="ECO:0000313" key="2">
    <source>
        <dbReference type="Proteomes" id="UP001605250"/>
    </source>
</evidence>
<dbReference type="RefSeq" id="WP_394149035.1">
    <property type="nucleotide sequence ID" value="NZ_JBGCUC010000009.1"/>
</dbReference>
<dbReference type="EMBL" id="JBGCUC010000009">
    <property type="protein sequence ID" value="MFG6076967.1"/>
    <property type="molecule type" value="Genomic_DNA"/>
</dbReference>
<organism evidence="1 2">
    <name type="scientific">Erwinia plantamica</name>
    <dbReference type="NCBI Taxonomy" id="3237104"/>
    <lineage>
        <taxon>Bacteria</taxon>
        <taxon>Pseudomonadati</taxon>
        <taxon>Pseudomonadota</taxon>
        <taxon>Gammaproteobacteria</taxon>
        <taxon>Enterobacterales</taxon>
        <taxon>Erwiniaceae</taxon>
        <taxon>Erwinia</taxon>
    </lineage>
</organism>
<dbReference type="Proteomes" id="UP001605250">
    <property type="component" value="Unassembled WGS sequence"/>
</dbReference>